<evidence type="ECO:0000256" key="1">
    <source>
        <dbReference type="ARBA" id="ARBA00022729"/>
    </source>
</evidence>
<name>A0A2U2X5T9_9FLAO</name>
<dbReference type="InterPro" id="IPR045266">
    <property type="entry name" value="DOH_DOMON"/>
</dbReference>
<dbReference type="Pfam" id="PF18962">
    <property type="entry name" value="Por_Secre_tail"/>
    <property type="match status" value="1"/>
</dbReference>
<dbReference type="PROSITE" id="PS50836">
    <property type="entry name" value="DOMON"/>
    <property type="match status" value="1"/>
</dbReference>
<organism evidence="3 4">
    <name type="scientific">Algibacter marinivivus</name>
    <dbReference type="NCBI Taxonomy" id="2100723"/>
    <lineage>
        <taxon>Bacteria</taxon>
        <taxon>Pseudomonadati</taxon>
        <taxon>Bacteroidota</taxon>
        <taxon>Flavobacteriia</taxon>
        <taxon>Flavobacteriales</taxon>
        <taxon>Flavobacteriaceae</taxon>
        <taxon>Algibacter</taxon>
    </lineage>
</organism>
<dbReference type="CDD" id="cd09631">
    <property type="entry name" value="DOMON_DOH"/>
    <property type="match status" value="1"/>
</dbReference>
<keyword evidence="4" id="KW-1185">Reference proteome</keyword>
<dbReference type="InterPro" id="IPR026444">
    <property type="entry name" value="Secre_tail"/>
</dbReference>
<sequence>MKKITLTFLSFLSFGMLLFAQTYSSGVINLSSTSGLEYTAQIDITASEVTLTLIGPSDRWLALGFDAMSMLEGPPRDDVVIFDGANLTDRTFTGGRSVPTLDSNQDWSISSNNVSSGVRTLVATRALDTGETNDYDFVAAPGSINLVWARGNGATFSLGYHGFSNKGATASSITLGTEDFKLANNFKIIPNPASSKINIEISNAFESGKVKVYDAIGKQVHNKIISDFDTSIDVSNWTNGIYLISVEIENKLQTKRFIKL</sequence>
<reference evidence="4" key="2">
    <citation type="submission" date="2018-05" db="EMBL/GenBank/DDBJ databases">
        <title>Algibacter marinivivus sp. nov., isolated from sample around a algae.</title>
        <authorList>
            <person name="Lu D."/>
        </authorList>
    </citation>
    <scope>NUCLEOTIDE SEQUENCE [LARGE SCALE GENOMIC DNA]</scope>
    <source>
        <strain evidence="4">ZY111</strain>
    </source>
</reference>
<evidence type="ECO:0000259" key="2">
    <source>
        <dbReference type="PROSITE" id="PS50836"/>
    </source>
</evidence>
<gene>
    <name evidence="3" type="ORF">DIS18_00975</name>
</gene>
<dbReference type="EMBL" id="QFRI01000001">
    <property type="protein sequence ID" value="PWH83158.1"/>
    <property type="molecule type" value="Genomic_DNA"/>
</dbReference>
<dbReference type="OrthoDB" id="667194at2"/>
<dbReference type="NCBIfam" id="TIGR04183">
    <property type="entry name" value="Por_Secre_tail"/>
    <property type="match status" value="1"/>
</dbReference>
<dbReference type="RefSeq" id="WP_109351182.1">
    <property type="nucleotide sequence ID" value="NZ_QFRI01000001.1"/>
</dbReference>
<evidence type="ECO:0000313" key="3">
    <source>
        <dbReference type="EMBL" id="PWH83158.1"/>
    </source>
</evidence>
<protein>
    <recommendedName>
        <fullName evidence="2">DOMON domain-containing protein</fullName>
    </recommendedName>
</protein>
<dbReference type="AlphaFoldDB" id="A0A2U2X5T9"/>
<dbReference type="InterPro" id="IPR005018">
    <property type="entry name" value="DOMON_domain"/>
</dbReference>
<evidence type="ECO:0000313" key="4">
    <source>
        <dbReference type="Proteomes" id="UP000245375"/>
    </source>
</evidence>
<reference evidence="4" key="3">
    <citation type="submission" date="2018-05" db="EMBL/GenBank/DDBJ databases">
        <authorList>
            <person name="Lu D."/>
        </authorList>
    </citation>
    <scope>NUCLEOTIDE SEQUENCE [LARGE SCALE GENOMIC DNA]</scope>
    <source>
        <strain evidence="4">ZY111</strain>
    </source>
</reference>
<accession>A0A2U2X5T9</accession>
<keyword evidence="1" id="KW-0732">Signal</keyword>
<feature type="domain" description="DOMON" evidence="2">
    <location>
        <begin position="32"/>
        <end position="151"/>
    </location>
</feature>
<reference evidence="3 4" key="1">
    <citation type="submission" date="2018-05" db="EMBL/GenBank/DDBJ databases">
        <title>Algibacter marinivivus sp. nov., isolated from sample around a algae.</title>
        <authorList>
            <person name="Zhong X."/>
        </authorList>
    </citation>
    <scope>NUCLEOTIDE SEQUENCE [LARGE SCALE GENOMIC DNA]</scope>
    <source>
        <strain evidence="3 4">ZY111</strain>
    </source>
</reference>
<comment type="caution">
    <text evidence="3">The sequence shown here is derived from an EMBL/GenBank/DDBJ whole genome shotgun (WGS) entry which is preliminary data.</text>
</comment>
<proteinExistence type="predicted"/>
<dbReference type="Proteomes" id="UP000245375">
    <property type="component" value="Unassembled WGS sequence"/>
</dbReference>